<dbReference type="PANTHER" id="PTHR30290:SF9">
    <property type="entry name" value="OLIGOPEPTIDE-BINDING PROTEIN APPA"/>
    <property type="match status" value="1"/>
</dbReference>
<dbReference type="GO" id="GO:0030288">
    <property type="term" value="C:outer membrane-bounded periplasmic space"/>
    <property type="evidence" value="ECO:0007669"/>
    <property type="project" value="UniProtKB-ARBA"/>
</dbReference>
<dbReference type="STRING" id="195105.CN97_19055"/>
<dbReference type="AlphaFoldDB" id="A0A086Y273"/>
<name>A0A086Y273_9RHOB</name>
<dbReference type="GO" id="GO:0043190">
    <property type="term" value="C:ATP-binding cassette (ABC) transporter complex"/>
    <property type="evidence" value="ECO:0007669"/>
    <property type="project" value="InterPro"/>
</dbReference>
<dbReference type="eggNOG" id="COG0747">
    <property type="taxonomic scope" value="Bacteria"/>
</dbReference>
<dbReference type="InterPro" id="IPR000914">
    <property type="entry name" value="SBP_5_dom"/>
</dbReference>
<dbReference type="GO" id="GO:1904680">
    <property type="term" value="F:peptide transmembrane transporter activity"/>
    <property type="evidence" value="ECO:0007669"/>
    <property type="project" value="TreeGrafter"/>
</dbReference>
<dbReference type="InterPro" id="IPR039424">
    <property type="entry name" value="SBP_5"/>
</dbReference>
<proteinExistence type="inferred from homology"/>
<comment type="similarity">
    <text evidence="2">Belongs to the bacterial solute-binding protein 5 family.</text>
</comment>
<dbReference type="Gene3D" id="3.90.76.10">
    <property type="entry name" value="Dipeptide-binding Protein, Domain 1"/>
    <property type="match status" value="1"/>
</dbReference>
<dbReference type="Gene3D" id="3.10.105.10">
    <property type="entry name" value="Dipeptide-binding Protein, Domain 3"/>
    <property type="match status" value="1"/>
</dbReference>
<dbReference type="Pfam" id="PF00496">
    <property type="entry name" value="SBP_bac_5"/>
    <property type="match status" value="1"/>
</dbReference>
<evidence type="ECO:0000256" key="3">
    <source>
        <dbReference type="ARBA" id="ARBA00022448"/>
    </source>
</evidence>
<evidence type="ECO:0000313" key="6">
    <source>
        <dbReference type="Proteomes" id="UP000028826"/>
    </source>
</evidence>
<evidence type="ECO:0000256" key="4">
    <source>
        <dbReference type="ARBA" id="ARBA00022729"/>
    </source>
</evidence>
<protein>
    <submittedName>
        <fullName evidence="5">Peptide ABC transporter substrate-binding protein</fullName>
    </submittedName>
</protein>
<keyword evidence="6" id="KW-1185">Reference proteome</keyword>
<dbReference type="RefSeq" id="WP_035712230.1">
    <property type="nucleotide sequence ID" value="NZ_CAMIFG010000048.1"/>
</dbReference>
<comment type="caution">
    <text evidence="5">The sequence shown here is derived from an EMBL/GenBank/DDBJ whole genome shotgun (WGS) entry which is preliminary data.</text>
</comment>
<dbReference type="Gene3D" id="3.40.190.10">
    <property type="entry name" value="Periplasmic binding protein-like II"/>
    <property type="match status" value="1"/>
</dbReference>
<comment type="subcellular location">
    <subcellularLocation>
        <location evidence="1">Periplasm</location>
    </subcellularLocation>
</comment>
<keyword evidence="4" id="KW-0732">Signal</keyword>
<gene>
    <name evidence="5" type="ORF">CN97_19055</name>
</gene>
<dbReference type="GO" id="GO:0015833">
    <property type="term" value="P:peptide transport"/>
    <property type="evidence" value="ECO:0007669"/>
    <property type="project" value="TreeGrafter"/>
</dbReference>
<dbReference type="InterPro" id="IPR030678">
    <property type="entry name" value="Peptide/Ni-bd"/>
</dbReference>
<reference evidence="5 6" key="1">
    <citation type="submission" date="2014-03" db="EMBL/GenBank/DDBJ databases">
        <title>Genome of Haematobacter massiliensis CCUG 47968.</title>
        <authorList>
            <person name="Wang D."/>
            <person name="Wang G."/>
        </authorList>
    </citation>
    <scope>NUCLEOTIDE SEQUENCE [LARGE SCALE GENOMIC DNA]</scope>
    <source>
        <strain evidence="5 6">CCUG 47968</strain>
    </source>
</reference>
<accession>A0A086Y273</accession>
<organism evidence="5 6">
    <name type="scientific">Haematobacter massiliensis</name>
    <dbReference type="NCBI Taxonomy" id="195105"/>
    <lineage>
        <taxon>Bacteria</taxon>
        <taxon>Pseudomonadati</taxon>
        <taxon>Pseudomonadota</taxon>
        <taxon>Alphaproteobacteria</taxon>
        <taxon>Rhodobacterales</taxon>
        <taxon>Paracoccaceae</taxon>
        <taxon>Haematobacter</taxon>
    </lineage>
</organism>
<dbReference type="PIRSF" id="PIRSF002741">
    <property type="entry name" value="MppA"/>
    <property type="match status" value="1"/>
</dbReference>
<dbReference type="EMBL" id="JGYG01000008">
    <property type="protein sequence ID" value="KFI28373.1"/>
    <property type="molecule type" value="Genomic_DNA"/>
</dbReference>
<evidence type="ECO:0000313" key="5">
    <source>
        <dbReference type="EMBL" id="KFI28373.1"/>
    </source>
</evidence>
<dbReference type="Proteomes" id="UP000028826">
    <property type="component" value="Unassembled WGS sequence"/>
</dbReference>
<dbReference type="OrthoDB" id="9803988at2"/>
<evidence type="ECO:0000256" key="1">
    <source>
        <dbReference type="ARBA" id="ARBA00004418"/>
    </source>
</evidence>
<dbReference type="PANTHER" id="PTHR30290">
    <property type="entry name" value="PERIPLASMIC BINDING COMPONENT OF ABC TRANSPORTER"/>
    <property type="match status" value="1"/>
</dbReference>
<evidence type="ECO:0000256" key="2">
    <source>
        <dbReference type="ARBA" id="ARBA00005695"/>
    </source>
</evidence>
<sequence>MKKALLSLLASSAITAAATAASAQTPTDARIAVAITETISGYNPYADPVVLLSNVWCQVYGCITRYDFDQNAFVPYLAESVRSVDPLTWEILLPEGATRHNGDPVLAQDIVHSIDYLGNNPASGKSYLVAGWSKVEAIDDRTVRITTATPDATVPDNLAGVAVTSKALYDQMGEAMFKNAPFGAGPYKLATVSIGEHIVISRNDTHPMVSPNNPAQIMYRIMPEPEQRVTALANGEVQIAQSVPPQLIARVADLPNAQIVTTNSVEMMFLAMSPKTHPWDRKEARQAVAHAINREAIVRAILRDQAELLDGPVSAGQIGYDPEFSSAYDYSPEKARALLQSAGLEGVEVTLSTPVGRYTADRQITEAMVPMLEAAGFKVTLDTPEWATLWANVQQGKVPFYYMGRGSMIDPSRALHQYFATGGSPRLGFSDPELDALLAAERSEFDPTVRDQKMRAVVRHLVDAAPAAFMWQHKMAWGISKEVSFKPRPADQVNGWEIFVN</sequence>
<dbReference type="SUPFAM" id="SSF53850">
    <property type="entry name" value="Periplasmic binding protein-like II"/>
    <property type="match status" value="1"/>
</dbReference>
<keyword evidence="3" id="KW-0813">Transport</keyword>